<proteinExistence type="predicted"/>
<name>A0A8S5Q543_9CAUD</name>
<feature type="compositionally biased region" description="Polar residues" evidence="1">
    <location>
        <begin position="8"/>
        <end position="21"/>
    </location>
</feature>
<evidence type="ECO:0000313" key="2">
    <source>
        <dbReference type="EMBL" id="DAE13899.1"/>
    </source>
</evidence>
<dbReference type="EMBL" id="BK015572">
    <property type="protein sequence ID" value="DAE13899.1"/>
    <property type="molecule type" value="Genomic_DNA"/>
</dbReference>
<evidence type="ECO:0000256" key="1">
    <source>
        <dbReference type="SAM" id="MobiDB-lite"/>
    </source>
</evidence>
<sequence length="89" mass="10357">MEKWQWNDPRTGQRVTGFNPPQTARNVQRMPFYIKFLTKTGHVDTGICVCLSVDTLRHQRKVQFVESGEIRVVNDILVLEVDGTRFITH</sequence>
<reference evidence="2" key="1">
    <citation type="journal article" date="2021" name="Proc. Natl. Acad. Sci. U.S.A.">
        <title>A Catalog of Tens of Thousands of Viruses from Human Metagenomes Reveals Hidden Associations with Chronic Diseases.</title>
        <authorList>
            <person name="Tisza M.J."/>
            <person name="Buck C.B."/>
        </authorList>
    </citation>
    <scope>NUCLEOTIDE SEQUENCE</scope>
    <source>
        <strain evidence="2">Cty1O100</strain>
    </source>
</reference>
<protein>
    <submittedName>
        <fullName evidence="2">Uncharacterized protein</fullName>
    </submittedName>
</protein>
<organism evidence="2">
    <name type="scientific">Siphoviridae sp. cty1O100</name>
    <dbReference type="NCBI Taxonomy" id="2825743"/>
    <lineage>
        <taxon>Viruses</taxon>
        <taxon>Duplodnaviria</taxon>
        <taxon>Heunggongvirae</taxon>
        <taxon>Uroviricota</taxon>
        <taxon>Caudoviricetes</taxon>
    </lineage>
</organism>
<feature type="region of interest" description="Disordered" evidence="1">
    <location>
        <begin position="1"/>
        <end position="21"/>
    </location>
</feature>
<accession>A0A8S5Q543</accession>